<keyword evidence="8" id="KW-1185">Reference proteome</keyword>
<keyword evidence="1" id="KW-0521">NADP</keyword>
<dbReference type="GO" id="GO:0005829">
    <property type="term" value="C:cytosol"/>
    <property type="evidence" value="ECO:0007669"/>
    <property type="project" value="TreeGrafter"/>
</dbReference>
<name>A0A1H8EA25_9RHOB</name>
<dbReference type="PANTHER" id="PTHR10996:SF178">
    <property type="entry name" value="2-HYDROXYACID DEHYDROGENASE YGL185C-RELATED"/>
    <property type="match status" value="1"/>
</dbReference>
<dbReference type="PROSITE" id="PS00065">
    <property type="entry name" value="D_2_HYDROXYACID_DH_1"/>
    <property type="match status" value="1"/>
</dbReference>
<dbReference type="GO" id="GO:0016618">
    <property type="term" value="F:hydroxypyruvate reductase [NAD(P)H] activity"/>
    <property type="evidence" value="ECO:0007669"/>
    <property type="project" value="TreeGrafter"/>
</dbReference>
<evidence type="ECO:0000313" key="8">
    <source>
        <dbReference type="Proteomes" id="UP000183002"/>
    </source>
</evidence>
<dbReference type="InterPro" id="IPR029752">
    <property type="entry name" value="D-isomer_DH_CS1"/>
</dbReference>
<dbReference type="InterPro" id="IPR006139">
    <property type="entry name" value="D-isomer_2_OHA_DH_cat_dom"/>
</dbReference>
<protein>
    <submittedName>
        <fullName evidence="7">Lactate dehydrogenase</fullName>
    </submittedName>
</protein>
<dbReference type="OrthoDB" id="9793626at2"/>
<dbReference type="InterPro" id="IPR006140">
    <property type="entry name" value="D-isomer_DH_NAD-bd"/>
</dbReference>
<dbReference type="FunFam" id="3.40.50.720:FF:000213">
    <property type="entry name" value="Putative 2-hydroxyacid dehydrogenase"/>
    <property type="match status" value="1"/>
</dbReference>
<evidence type="ECO:0000256" key="3">
    <source>
        <dbReference type="ARBA" id="ARBA00023027"/>
    </source>
</evidence>
<evidence type="ECO:0000256" key="4">
    <source>
        <dbReference type="RuleBase" id="RU003719"/>
    </source>
</evidence>
<dbReference type="SUPFAM" id="SSF52283">
    <property type="entry name" value="Formate/glycerate dehydrogenase catalytic domain-like"/>
    <property type="match status" value="1"/>
</dbReference>
<proteinExistence type="inferred from homology"/>
<dbReference type="SUPFAM" id="SSF51735">
    <property type="entry name" value="NAD(P)-binding Rossmann-fold domains"/>
    <property type="match status" value="1"/>
</dbReference>
<dbReference type="InterPro" id="IPR050223">
    <property type="entry name" value="D-isomer_2-hydroxyacid_DH"/>
</dbReference>
<dbReference type="Pfam" id="PF00389">
    <property type="entry name" value="2-Hacid_dh"/>
    <property type="match status" value="1"/>
</dbReference>
<evidence type="ECO:0000256" key="2">
    <source>
        <dbReference type="ARBA" id="ARBA00023002"/>
    </source>
</evidence>
<sequence length="315" mass="33601">MTLPTLLAVGTFNDWDVPDMRNGFDLVTIASITDLAGLDAGLRGQVRAVAYKGHKPFDGAQMDLLPALEIIANYGVGYDAIDVVAATARKVRVTNTPDVLNDDVADLAVGMLLSFTRNMAANSAWLARGDWAEKGDPPLARKLSGTRVGIMGLGRIGREIADRLAAFKMEIHYHSRTAKDTPAGWVWHATPESLAASCDYMVVALVGGKATEGYVSASVIAAMGADAVIANISRGSTIDETALLDALENRRIRGAALDVFRVEPALDPRFLALSNVYLQPHQGSATIETRKGMGALQRANIRAHLSGQPLLTPVN</sequence>
<dbReference type="EMBL" id="FOCO01000008">
    <property type="protein sequence ID" value="SEN15687.1"/>
    <property type="molecule type" value="Genomic_DNA"/>
</dbReference>
<feature type="domain" description="D-isomer specific 2-hydroxyacid dehydrogenase NAD-binding" evidence="6">
    <location>
        <begin position="109"/>
        <end position="283"/>
    </location>
</feature>
<dbReference type="RefSeq" id="WP_050520105.1">
    <property type="nucleotide sequence ID" value="NZ_FOCO01000008.1"/>
</dbReference>
<dbReference type="STRING" id="1077947.SAMN05216227_100894"/>
<dbReference type="Proteomes" id="UP000183002">
    <property type="component" value="Unassembled WGS sequence"/>
</dbReference>
<accession>A0A1H8EA25</accession>
<gene>
    <name evidence="7" type="ORF">SAMN05216227_100894</name>
</gene>
<keyword evidence="3" id="KW-0520">NAD</keyword>
<evidence type="ECO:0000313" key="7">
    <source>
        <dbReference type="EMBL" id="SEN15687.1"/>
    </source>
</evidence>
<keyword evidence="2 4" id="KW-0560">Oxidoreductase</keyword>
<dbReference type="GO" id="GO:0030267">
    <property type="term" value="F:glyoxylate reductase (NADPH) activity"/>
    <property type="evidence" value="ECO:0007669"/>
    <property type="project" value="TreeGrafter"/>
</dbReference>
<evidence type="ECO:0000259" key="6">
    <source>
        <dbReference type="Pfam" id="PF02826"/>
    </source>
</evidence>
<comment type="similarity">
    <text evidence="4">Belongs to the D-isomer specific 2-hydroxyacid dehydrogenase family.</text>
</comment>
<dbReference type="InterPro" id="IPR036291">
    <property type="entry name" value="NAD(P)-bd_dom_sf"/>
</dbReference>
<reference evidence="7 8" key="1">
    <citation type="submission" date="2016-10" db="EMBL/GenBank/DDBJ databases">
        <authorList>
            <person name="de Groot N.N."/>
        </authorList>
    </citation>
    <scope>NUCLEOTIDE SEQUENCE [LARGE SCALE GENOMIC DNA]</scope>
    <source>
        <strain evidence="7 8">CGMCC 1.10836</strain>
    </source>
</reference>
<dbReference type="Gene3D" id="3.40.50.720">
    <property type="entry name" value="NAD(P)-binding Rossmann-like Domain"/>
    <property type="match status" value="2"/>
</dbReference>
<dbReference type="Pfam" id="PF02826">
    <property type="entry name" value="2-Hacid_dh_C"/>
    <property type="match status" value="1"/>
</dbReference>
<dbReference type="GO" id="GO:0051287">
    <property type="term" value="F:NAD binding"/>
    <property type="evidence" value="ECO:0007669"/>
    <property type="project" value="InterPro"/>
</dbReference>
<dbReference type="PANTHER" id="PTHR10996">
    <property type="entry name" value="2-HYDROXYACID DEHYDROGENASE-RELATED"/>
    <property type="match status" value="1"/>
</dbReference>
<organism evidence="7 8">
    <name type="scientific">Pseudorhodobacter antarcticus</name>
    <dbReference type="NCBI Taxonomy" id="1077947"/>
    <lineage>
        <taxon>Bacteria</taxon>
        <taxon>Pseudomonadati</taxon>
        <taxon>Pseudomonadota</taxon>
        <taxon>Alphaproteobacteria</taxon>
        <taxon>Rhodobacterales</taxon>
        <taxon>Paracoccaceae</taxon>
        <taxon>Pseudorhodobacter</taxon>
    </lineage>
</organism>
<dbReference type="CDD" id="cd12156">
    <property type="entry name" value="HPPR"/>
    <property type="match status" value="1"/>
</dbReference>
<evidence type="ECO:0000259" key="5">
    <source>
        <dbReference type="Pfam" id="PF00389"/>
    </source>
</evidence>
<dbReference type="AlphaFoldDB" id="A0A1H8EA25"/>
<evidence type="ECO:0000256" key="1">
    <source>
        <dbReference type="ARBA" id="ARBA00022857"/>
    </source>
</evidence>
<feature type="domain" description="D-isomer specific 2-hydroxyacid dehydrogenase catalytic" evidence="5">
    <location>
        <begin position="45"/>
        <end position="315"/>
    </location>
</feature>